<gene>
    <name evidence="1" type="ORF">EIP91_004057</name>
</gene>
<organism evidence="1 2">
    <name type="scientific">Steccherinum ochraceum</name>
    <dbReference type="NCBI Taxonomy" id="92696"/>
    <lineage>
        <taxon>Eukaryota</taxon>
        <taxon>Fungi</taxon>
        <taxon>Dikarya</taxon>
        <taxon>Basidiomycota</taxon>
        <taxon>Agaricomycotina</taxon>
        <taxon>Agaricomycetes</taxon>
        <taxon>Polyporales</taxon>
        <taxon>Steccherinaceae</taxon>
        <taxon>Steccherinum</taxon>
    </lineage>
</organism>
<evidence type="ECO:0000313" key="2">
    <source>
        <dbReference type="Proteomes" id="UP000292702"/>
    </source>
</evidence>
<dbReference type="Proteomes" id="UP000292702">
    <property type="component" value="Unassembled WGS sequence"/>
</dbReference>
<evidence type="ECO:0000313" key="1">
    <source>
        <dbReference type="EMBL" id="TCD64453.1"/>
    </source>
</evidence>
<protein>
    <submittedName>
        <fullName evidence="1">Uncharacterized protein</fullName>
    </submittedName>
</protein>
<dbReference type="AlphaFoldDB" id="A0A4R0RCM9"/>
<proteinExistence type="predicted"/>
<accession>A0A4R0RCM9</accession>
<dbReference type="EMBL" id="RWJN01000235">
    <property type="protein sequence ID" value="TCD64453.1"/>
    <property type="molecule type" value="Genomic_DNA"/>
</dbReference>
<sequence>MAELDARSMQPPRLSATSAFIPPSTSSVLLSTAYPVSTAFEARYNVAMQTLSVISVLSRPHLRILYVFAYAYDGVACSLPDGFDVHYASFSSIFSHKTPMPFPNLVDLHLFPPKELSAHRRPHIPQYLAGILARAFPNLVTLTIDAPWSTSSSPCTSHSVFAVYHDPRPSTLHTVTVYLRHTDFATETLSLVPANGQWQEKWVQESLILVD</sequence>
<keyword evidence="2" id="KW-1185">Reference proteome</keyword>
<comment type="caution">
    <text evidence="1">The sequence shown here is derived from an EMBL/GenBank/DDBJ whole genome shotgun (WGS) entry which is preliminary data.</text>
</comment>
<name>A0A4R0RCM9_9APHY</name>
<reference evidence="1 2" key="1">
    <citation type="submission" date="2018-11" db="EMBL/GenBank/DDBJ databases">
        <title>Genome assembly of Steccherinum ochraceum LE-BIN_3174, the white-rot fungus of the Steccherinaceae family (The Residual Polyporoid clade, Polyporales, Basidiomycota).</title>
        <authorList>
            <person name="Fedorova T.V."/>
            <person name="Glazunova O.A."/>
            <person name="Landesman E.O."/>
            <person name="Moiseenko K.V."/>
            <person name="Psurtseva N.V."/>
            <person name="Savinova O.S."/>
            <person name="Shakhova N.V."/>
            <person name="Tyazhelova T.V."/>
            <person name="Vasina D.V."/>
        </authorList>
    </citation>
    <scope>NUCLEOTIDE SEQUENCE [LARGE SCALE GENOMIC DNA]</scope>
    <source>
        <strain evidence="1 2">LE-BIN_3174</strain>
    </source>
</reference>